<dbReference type="EMBL" id="MSCW01000009">
    <property type="protein sequence ID" value="ONF42497.1"/>
    <property type="molecule type" value="Genomic_DNA"/>
</dbReference>
<evidence type="ECO:0000313" key="2">
    <source>
        <dbReference type="Proteomes" id="UP000189339"/>
    </source>
</evidence>
<gene>
    <name evidence="1" type="ORF">BTO32_14890</name>
</gene>
<accession>A0A1V2DPF4</accession>
<sequence length="153" mass="16884">MEELASMTTPTATVTNMNDKLTQTILDAALKGGMNEVVQRLNEKDEITPDDLLDVVRDLGEIVRQRIHQRDVLAQSILKAAVDAGMIKREAQLSGPEILDAINNLGSAAKETVQRNLRAIEDERILNEFLGETKYTGEPVEIPAESEESPGMR</sequence>
<dbReference type="Proteomes" id="UP000189339">
    <property type="component" value="Unassembled WGS sequence"/>
</dbReference>
<evidence type="ECO:0000313" key="1">
    <source>
        <dbReference type="EMBL" id="ONF42497.1"/>
    </source>
</evidence>
<protein>
    <submittedName>
        <fullName evidence="1">Uncharacterized protein</fullName>
    </submittedName>
</protein>
<name>A0A1V2DPF4_9GAMM</name>
<reference evidence="1 2" key="1">
    <citation type="submission" date="2016-12" db="EMBL/GenBank/DDBJ databases">
        <title>Marinobacter lutaoensis whole genome sequencing.</title>
        <authorList>
            <person name="Verma A."/>
            <person name="Krishnamurthi S."/>
        </authorList>
    </citation>
    <scope>NUCLEOTIDE SEQUENCE [LARGE SCALE GENOMIC DNA]</scope>
    <source>
        <strain evidence="1 2">T5054</strain>
    </source>
</reference>
<comment type="caution">
    <text evidence="1">The sequence shown here is derived from an EMBL/GenBank/DDBJ whole genome shotgun (WGS) entry which is preliminary data.</text>
</comment>
<keyword evidence="2" id="KW-1185">Reference proteome</keyword>
<organism evidence="1 2">
    <name type="scientific">Marinobacter lutaoensis</name>
    <dbReference type="NCBI Taxonomy" id="135739"/>
    <lineage>
        <taxon>Bacteria</taxon>
        <taxon>Pseudomonadati</taxon>
        <taxon>Pseudomonadota</taxon>
        <taxon>Gammaproteobacteria</taxon>
        <taxon>Pseudomonadales</taxon>
        <taxon>Marinobacteraceae</taxon>
        <taxon>Marinobacter</taxon>
    </lineage>
</organism>
<dbReference type="AlphaFoldDB" id="A0A1V2DPF4"/>
<proteinExistence type="predicted"/>